<dbReference type="Pfam" id="PF00027">
    <property type="entry name" value="cNMP_binding"/>
    <property type="match status" value="1"/>
</dbReference>
<comment type="caution">
    <text evidence="12">The sequence shown here is derived from an EMBL/GenBank/DDBJ whole genome shotgun (WGS) entry which is preliminary data.</text>
</comment>
<dbReference type="InterPro" id="IPR045319">
    <property type="entry name" value="KAT/AKT"/>
</dbReference>
<evidence type="ECO:0000256" key="3">
    <source>
        <dbReference type="ARBA" id="ARBA00022448"/>
    </source>
</evidence>
<evidence type="ECO:0000256" key="5">
    <source>
        <dbReference type="ARBA" id="ARBA00022826"/>
    </source>
</evidence>
<evidence type="ECO:0000256" key="2">
    <source>
        <dbReference type="ARBA" id="ARBA00007929"/>
    </source>
</evidence>
<evidence type="ECO:0000259" key="11">
    <source>
        <dbReference type="PROSITE" id="PS50042"/>
    </source>
</evidence>
<dbReference type="SUPFAM" id="SSF51206">
    <property type="entry name" value="cAMP-binding domain-like"/>
    <property type="match status" value="1"/>
</dbReference>
<dbReference type="PANTHER" id="PTHR45743">
    <property type="entry name" value="POTASSIUM CHANNEL AKT1"/>
    <property type="match status" value="1"/>
</dbReference>
<evidence type="ECO:0000256" key="8">
    <source>
        <dbReference type="ARBA" id="ARBA00023065"/>
    </source>
</evidence>
<keyword evidence="4" id="KW-0812">Transmembrane</keyword>
<feature type="domain" description="Cyclic nucleotide-binding" evidence="11">
    <location>
        <begin position="216"/>
        <end position="313"/>
    </location>
</feature>
<dbReference type="InterPro" id="IPR014710">
    <property type="entry name" value="RmlC-like_jellyroll"/>
</dbReference>
<keyword evidence="9" id="KW-0472">Membrane</keyword>
<keyword evidence="8" id="KW-0406">Ion transport</keyword>
<dbReference type="Gene3D" id="1.25.40.20">
    <property type="entry name" value="Ankyrin repeat-containing domain"/>
    <property type="match status" value="2"/>
</dbReference>
<dbReference type="InterPro" id="IPR002110">
    <property type="entry name" value="Ankyrin_rpt"/>
</dbReference>
<keyword evidence="5" id="KW-0630">Potassium</keyword>
<dbReference type="InterPro" id="IPR000595">
    <property type="entry name" value="cNMP-bd_dom"/>
</dbReference>
<dbReference type="PROSITE" id="PS50042">
    <property type="entry name" value="CNMP_BINDING_3"/>
    <property type="match status" value="1"/>
</dbReference>
<evidence type="ECO:0000256" key="1">
    <source>
        <dbReference type="ARBA" id="ARBA00004141"/>
    </source>
</evidence>
<evidence type="ECO:0000313" key="13">
    <source>
        <dbReference type="Proteomes" id="UP000660262"/>
    </source>
</evidence>
<keyword evidence="7" id="KW-1133">Transmembrane helix</keyword>
<reference evidence="12" key="1">
    <citation type="submission" date="2020-10" db="EMBL/GenBank/DDBJ databases">
        <title>Unveiling of a novel bifunctional photoreceptor, Dualchrome1, isolated from a cosmopolitan green alga.</title>
        <authorList>
            <person name="Suzuki S."/>
            <person name="Kawachi M."/>
        </authorList>
    </citation>
    <scope>NUCLEOTIDE SEQUENCE</scope>
    <source>
        <strain evidence="12">NIES 2893</strain>
    </source>
</reference>
<keyword evidence="10" id="KW-0040">ANK repeat</keyword>
<comment type="subcellular location">
    <subcellularLocation>
        <location evidence="1">Membrane</location>
        <topology evidence="1">Multi-pass membrane protein</topology>
    </subcellularLocation>
</comment>
<accession>A0A830HBK2</accession>
<dbReference type="Pfam" id="PF12796">
    <property type="entry name" value="Ank_2"/>
    <property type="match status" value="2"/>
</dbReference>
<dbReference type="Proteomes" id="UP000660262">
    <property type="component" value="Unassembled WGS sequence"/>
</dbReference>
<dbReference type="Gene3D" id="1.10.287.70">
    <property type="match status" value="1"/>
</dbReference>
<keyword evidence="3" id="KW-0813">Transport</keyword>
<organism evidence="12 13">
    <name type="scientific">Pycnococcus provasolii</name>
    <dbReference type="NCBI Taxonomy" id="41880"/>
    <lineage>
        <taxon>Eukaryota</taxon>
        <taxon>Viridiplantae</taxon>
        <taxon>Chlorophyta</taxon>
        <taxon>Pseudoscourfieldiophyceae</taxon>
        <taxon>Pseudoscourfieldiales</taxon>
        <taxon>Pycnococcaceae</taxon>
        <taxon>Pycnococcus</taxon>
    </lineage>
</organism>
<protein>
    <recommendedName>
        <fullName evidence="11">Cyclic nucleotide-binding domain-containing protein</fullName>
    </recommendedName>
</protein>
<dbReference type="AlphaFoldDB" id="A0A830HBK2"/>
<dbReference type="PANTHER" id="PTHR45743:SF2">
    <property type="entry name" value="POTASSIUM CHANNEL AKT1"/>
    <property type="match status" value="1"/>
</dbReference>
<keyword evidence="5" id="KW-0633">Potassium transport</keyword>
<evidence type="ECO:0000256" key="10">
    <source>
        <dbReference type="PROSITE-ProRule" id="PRU00023"/>
    </source>
</evidence>
<gene>
    <name evidence="12" type="ORF">PPROV_000172600</name>
</gene>
<evidence type="ECO:0000256" key="7">
    <source>
        <dbReference type="ARBA" id="ARBA00022989"/>
    </source>
</evidence>
<proteinExistence type="inferred from homology"/>
<evidence type="ECO:0000256" key="4">
    <source>
        <dbReference type="ARBA" id="ARBA00022692"/>
    </source>
</evidence>
<feature type="repeat" description="ANK" evidence="10">
    <location>
        <begin position="508"/>
        <end position="540"/>
    </location>
</feature>
<keyword evidence="13" id="KW-1185">Reference proteome</keyword>
<dbReference type="InterPro" id="IPR005821">
    <property type="entry name" value="Ion_trans_dom"/>
</dbReference>
<dbReference type="PROSITE" id="PS50088">
    <property type="entry name" value="ANK_REPEAT"/>
    <property type="match status" value="2"/>
</dbReference>
<dbReference type="Gene3D" id="2.60.120.10">
    <property type="entry name" value="Jelly Rolls"/>
    <property type="match status" value="1"/>
</dbReference>
<feature type="repeat" description="ANK" evidence="10">
    <location>
        <begin position="411"/>
        <end position="443"/>
    </location>
</feature>
<dbReference type="GO" id="GO:0005249">
    <property type="term" value="F:voltage-gated potassium channel activity"/>
    <property type="evidence" value="ECO:0007669"/>
    <property type="project" value="InterPro"/>
</dbReference>
<evidence type="ECO:0000256" key="6">
    <source>
        <dbReference type="ARBA" id="ARBA00022882"/>
    </source>
</evidence>
<keyword evidence="6" id="KW-0407">Ion channel</keyword>
<dbReference type="SUPFAM" id="SSF48403">
    <property type="entry name" value="Ankyrin repeat"/>
    <property type="match status" value="1"/>
</dbReference>
<comment type="similarity">
    <text evidence="2">Belongs to the potassium channel family. Plant (TC 1.A.1.4) subfamily.</text>
</comment>
<dbReference type="InterPro" id="IPR018490">
    <property type="entry name" value="cNMP-bd_dom_sf"/>
</dbReference>
<keyword evidence="6" id="KW-0851">Voltage-gated channel</keyword>
<dbReference type="InterPro" id="IPR036770">
    <property type="entry name" value="Ankyrin_rpt-contain_sf"/>
</dbReference>
<dbReference type="Pfam" id="PF00520">
    <property type="entry name" value="Ion_trans"/>
    <property type="match status" value="1"/>
</dbReference>
<evidence type="ECO:0000256" key="9">
    <source>
        <dbReference type="ARBA" id="ARBA00023136"/>
    </source>
</evidence>
<dbReference type="CDD" id="cd00038">
    <property type="entry name" value="CAP_ED"/>
    <property type="match status" value="1"/>
</dbReference>
<dbReference type="Gene3D" id="1.10.287.630">
    <property type="entry name" value="Helix hairpin bin"/>
    <property type="match status" value="1"/>
</dbReference>
<evidence type="ECO:0000313" key="12">
    <source>
        <dbReference type="EMBL" id="GHP02971.1"/>
    </source>
</evidence>
<dbReference type="SUPFAM" id="SSF81324">
    <property type="entry name" value="Voltage-gated potassium channels"/>
    <property type="match status" value="1"/>
</dbReference>
<dbReference type="PROSITE" id="PS50297">
    <property type="entry name" value="ANK_REP_REGION"/>
    <property type="match status" value="2"/>
</dbReference>
<dbReference type="EMBL" id="BNJQ01000004">
    <property type="protein sequence ID" value="GHP02971.1"/>
    <property type="molecule type" value="Genomic_DNA"/>
</dbReference>
<dbReference type="OrthoDB" id="2012993at2759"/>
<dbReference type="PRINTS" id="PR01415">
    <property type="entry name" value="ANKYRIN"/>
</dbReference>
<sequence length="590" mass="65486">MSSRLSTDLPLVGATGRQLFWSKRKVGNCFLDYTLVTVVKLIGLILLTAHMSGCILYLLAKEDDYSENTWIGSNEPTLPDRSMMERYVTSLYWALTTMTTVGYGDLSPHSLSERTFACFALIGYMGLSAYTLGNITLLTTKADSQTAEHRNRMKEIYEYMETRNIPEDIERAALASCQLSWELSMFRDDALEHCPPSIRLRVMRHLYREYLTDSYLFAGVSNQFLDAIIGSLEIEFFIKGTFVLTEGAVPEAMYVILDGSVTRIKNGELMDKIGRGKIVGEEAMICDFAQYASFRTDGVSRIAAIPRPIFKGIAAKFRRDANRCQENIAMDLKRECAKYSKTKDKPGTYGKLSKARWEMCNYKLSMVEDGIQRSEQDVVTSLLFTALRGDASEVKHLIEGTGKSPDICDYDGRRAIHIASASGNLAVVQVIVELGGDVNVMDNFGSCAMRDALKNEQLDVADYLFSKGASLNLEDPGGMLCSIASKGDLSELELMLKYGVFADSADYDGRTALHLAAAEGFPPLVKLLLRYGASINAKDRWGHTPYSEAEVHGHPAILQLFSDHEAANLTVEVNEVEIQSTPRDPTSVIS</sequence>
<dbReference type="GO" id="GO:0034702">
    <property type="term" value="C:monoatomic ion channel complex"/>
    <property type="evidence" value="ECO:0007669"/>
    <property type="project" value="UniProtKB-KW"/>
</dbReference>
<dbReference type="SMART" id="SM00100">
    <property type="entry name" value="cNMP"/>
    <property type="match status" value="1"/>
</dbReference>
<dbReference type="SMART" id="SM00248">
    <property type="entry name" value="ANK"/>
    <property type="match status" value="4"/>
</dbReference>
<name>A0A830HBK2_9CHLO</name>
<keyword evidence="5" id="KW-0631">Potassium channel</keyword>